<name>A0A3G5A928_9VIRU</name>
<protein>
    <submittedName>
        <fullName evidence="1">Uncharacterized protein</fullName>
    </submittedName>
</protein>
<reference evidence="1" key="1">
    <citation type="submission" date="2018-10" db="EMBL/GenBank/DDBJ databases">
        <title>Hidden diversity of soil giant viruses.</title>
        <authorList>
            <person name="Schulz F."/>
            <person name="Alteio L."/>
            <person name="Goudeau D."/>
            <person name="Ryan E.M."/>
            <person name="Malmstrom R.R."/>
            <person name="Blanchard J."/>
            <person name="Woyke T."/>
        </authorList>
    </citation>
    <scope>NUCLEOTIDE SEQUENCE</scope>
    <source>
        <strain evidence="1">HYV1</strain>
    </source>
</reference>
<proteinExistence type="predicted"/>
<gene>
    <name evidence="1" type="ORF">Hyperionvirus11_31</name>
</gene>
<organism evidence="1">
    <name type="scientific">Hyperionvirus sp</name>
    <dbReference type="NCBI Taxonomy" id="2487770"/>
    <lineage>
        <taxon>Viruses</taxon>
        <taxon>Varidnaviria</taxon>
        <taxon>Bamfordvirae</taxon>
        <taxon>Nucleocytoviricota</taxon>
        <taxon>Megaviricetes</taxon>
        <taxon>Imitervirales</taxon>
        <taxon>Mimiviridae</taxon>
        <taxon>Klosneuvirinae</taxon>
    </lineage>
</organism>
<evidence type="ECO:0000313" key="1">
    <source>
        <dbReference type="EMBL" id="AYV83758.1"/>
    </source>
</evidence>
<sequence>MLGKYSYSAKMEKKVDLSEAGQKKDLKKMLDVLSLKKGSGTTLVSYLIPS</sequence>
<dbReference type="EMBL" id="MK072393">
    <property type="protein sequence ID" value="AYV83758.1"/>
    <property type="molecule type" value="Genomic_DNA"/>
</dbReference>
<accession>A0A3G5A928</accession>